<dbReference type="Gene3D" id="3.30.70.2520">
    <property type="match status" value="1"/>
</dbReference>
<evidence type="ECO:0000256" key="1">
    <source>
        <dbReference type="ARBA" id="ARBA00022630"/>
    </source>
</evidence>
<dbReference type="InterPro" id="IPR036318">
    <property type="entry name" value="FAD-bd_PCMH-like_sf"/>
</dbReference>
<keyword evidence="5" id="KW-1185">Reference proteome</keyword>
<evidence type="ECO:0000259" key="3">
    <source>
        <dbReference type="PROSITE" id="PS51387"/>
    </source>
</evidence>
<evidence type="ECO:0000313" key="4">
    <source>
        <dbReference type="EMBL" id="QQZ10212.1"/>
    </source>
</evidence>
<organism evidence="4 5">
    <name type="scientific">Heyndrickxia vini</name>
    <dbReference type="NCBI Taxonomy" id="1476025"/>
    <lineage>
        <taxon>Bacteria</taxon>
        <taxon>Bacillati</taxon>
        <taxon>Bacillota</taxon>
        <taxon>Bacilli</taxon>
        <taxon>Bacillales</taxon>
        <taxon>Bacillaceae</taxon>
        <taxon>Heyndrickxia</taxon>
    </lineage>
</organism>
<gene>
    <name evidence="4" type="ORF">I5776_04445</name>
</gene>
<protein>
    <submittedName>
        <fullName evidence="4">FAD-binding protein</fullName>
    </submittedName>
</protein>
<dbReference type="InterPro" id="IPR016167">
    <property type="entry name" value="FAD-bd_PCMH_sub1"/>
</dbReference>
<dbReference type="Proteomes" id="UP000595691">
    <property type="component" value="Chromosome"/>
</dbReference>
<dbReference type="Gene3D" id="3.30.43.10">
    <property type="entry name" value="Uridine Diphospho-n-acetylenolpyruvylglucosamine Reductase, domain 2"/>
    <property type="match status" value="1"/>
</dbReference>
<dbReference type="PROSITE" id="PS51387">
    <property type="entry name" value="FAD_PCMH"/>
    <property type="match status" value="1"/>
</dbReference>
<dbReference type="EMBL" id="CP065425">
    <property type="protein sequence ID" value="QQZ10212.1"/>
    <property type="molecule type" value="Genomic_DNA"/>
</dbReference>
<dbReference type="InterPro" id="IPR016166">
    <property type="entry name" value="FAD-bd_PCMH"/>
</dbReference>
<name>A0ABX7E604_9BACI</name>
<dbReference type="PIRSF" id="PIRSF000136">
    <property type="entry name" value="LGO_GLO"/>
    <property type="match status" value="1"/>
</dbReference>
<keyword evidence="2" id="KW-0560">Oxidoreductase</keyword>
<dbReference type="Pfam" id="PF01565">
    <property type="entry name" value="FAD_binding_4"/>
    <property type="match status" value="1"/>
</dbReference>
<sequence length="441" mass="50925">MFSLKTLQTKKQWSNWAETAQGSFEQFFTPHNTEELQSLVETAYKNGKRIRVIGASHSFSPIALPEEICISLHEMRGLDSVDAASGEATFWGGTYLYEIGPILKEHGLALENMGDIQEQTIAGAVSTGTHGTGITLGSISNQVASWEWIDGTGTYHKHRRLNEEDPLANSLQVSLGLLGILVKVTLKVLPLYSLKVTTFRATIEEGLANWKSDLSHFRHLEWFWFPGTNLIQVKQMELIPPEPQKKWEKTVSSISKTVIDNQAYYVLSEICRRNPKRTQWVSEFSAKNIPNRTEKGYSYELFATPRKVKFYETEIAIPIESFPECLDELTSGLKDNPFFVHFPIEIRFVKGESGYLNPNHQQDSAFLAFHMYKGMPYKPYFEWVWNVMEKYNGRPHWGKMNQLTEEKVQELYPKWGSFLEERERYDSNRMYVNKYFRGLIK</sequence>
<dbReference type="RefSeq" id="WP_202779158.1">
    <property type="nucleotide sequence ID" value="NZ_CP065425.1"/>
</dbReference>
<feature type="domain" description="FAD-binding PCMH-type" evidence="3">
    <location>
        <begin position="19"/>
        <end position="191"/>
    </location>
</feature>
<dbReference type="InterPro" id="IPR010031">
    <property type="entry name" value="FAD_lactone_oxidase-like"/>
</dbReference>
<dbReference type="PANTHER" id="PTHR43762:SF1">
    <property type="entry name" value="D-ARABINONO-1,4-LACTONE OXIDASE"/>
    <property type="match status" value="1"/>
</dbReference>
<keyword evidence="1" id="KW-0285">Flavoprotein</keyword>
<proteinExistence type="predicted"/>
<dbReference type="Pfam" id="PF04030">
    <property type="entry name" value="ALO"/>
    <property type="match status" value="1"/>
</dbReference>
<accession>A0ABX7E604</accession>
<reference evidence="4 5" key="1">
    <citation type="submission" date="2020-11" db="EMBL/GenBank/DDBJ databases">
        <title>Taxonomic evaluation of the Bacillus sporothermodurans group of bacteria based on whole genome sequences.</title>
        <authorList>
            <person name="Fiedler G."/>
            <person name="Herbstmann A.-D."/>
            <person name="Doll E."/>
            <person name="Wenning M."/>
            <person name="Brinks E."/>
            <person name="Kabisch J."/>
            <person name="Breitenwieser F."/>
            <person name="Lappann M."/>
            <person name="Boehnlein C."/>
            <person name="Franz C."/>
        </authorList>
    </citation>
    <scope>NUCLEOTIDE SEQUENCE [LARGE SCALE GENOMIC DNA]</scope>
    <source>
        <strain evidence="4 5">JCM 19841</strain>
    </source>
</reference>
<dbReference type="NCBIfam" id="TIGR01679">
    <property type="entry name" value="bact_FAD_ox"/>
    <property type="match status" value="1"/>
</dbReference>
<dbReference type="SUPFAM" id="SSF56176">
    <property type="entry name" value="FAD-binding/transporter-associated domain-like"/>
    <property type="match status" value="1"/>
</dbReference>
<evidence type="ECO:0000256" key="2">
    <source>
        <dbReference type="ARBA" id="ARBA00023002"/>
    </source>
</evidence>
<dbReference type="InterPro" id="IPR006094">
    <property type="entry name" value="Oxid_FAD_bind_N"/>
</dbReference>
<dbReference type="PANTHER" id="PTHR43762">
    <property type="entry name" value="L-GULONOLACTONE OXIDASE"/>
    <property type="match status" value="1"/>
</dbReference>
<dbReference type="InterPro" id="IPR007173">
    <property type="entry name" value="ALO_C"/>
</dbReference>
<dbReference type="Gene3D" id="3.30.465.10">
    <property type="match status" value="1"/>
</dbReference>
<dbReference type="InterPro" id="IPR016169">
    <property type="entry name" value="FAD-bd_PCMH_sub2"/>
</dbReference>
<evidence type="ECO:0000313" key="5">
    <source>
        <dbReference type="Proteomes" id="UP000595691"/>
    </source>
</evidence>